<feature type="compositionally biased region" description="Acidic residues" evidence="1">
    <location>
        <begin position="67"/>
        <end position="76"/>
    </location>
</feature>
<evidence type="ECO:0000313" key="3">
    <source>
        <dbReference type="Proteomes" id="UP000184050"/>
    </source>
</evidence>
<dbReference type="STRING" id="1168035.SAMN05444280_105112"/>
<sequence length="76" mass="8913">MNLQYISDSKGKTTGVFIPINDWNELKSKYKDIESEDIDIPEWQKRLVLKRLENHKKNPDSALDFDSAMDDIENDL</sequence>
<feature type="region of interest" description="Disordered" evidence="1">
    <location>
        <begin position="57"/>
        <end position="76"/>
    </location>
</feature>
<accession>A0A1M6DMF7</accession>
<evidence type="ECO:0008006" key="4">
    <source>
        <dbReference type="Google" id="ProtNLM"/>
    </source>
</evidence>
<protein>
    <recommendedName>
        <fullName evidence="4">Addiction module component</fullName>
    </recommendedName>
</protein>
<name>A0A1M6DMF7_9BACT</name>
<keyword evidence="3" id="KW-1185">Reference proteome</keyword>
<proteinExistence type="predicted"/>
<dbReference type="Proteomes" id="UP000184050">
    <property type="component" value="Unassembled WGS sequence"/>
</dbReference>
<evidence type="ECO:0000313" key="2">
    <source>
        <dbReference type="EMBL" id="SHI74382.1"/>
    </source>
</evidence>
<dbReference type="AlphaFoldDB" id="A0A1M6DMF7"/>
<dbReference type="EMBL" id="FQZE01000005">
    <property type="protein sequence ID" value="SHI74382.1"/>
    <property type="molecule type" value="Genomic_DNA"/>
</dbReference>
<organism evidence="2 3">
    <name type="scientific">Tangfeifania diversioriginum</name>
    <dbReference type="NCBI Taxonomy" id="1168035"/>
    <lineage>
        <taxon>Bacteria</taxon>
        <taxon>Pseudomonadati</taxon>
        <taxon>Bacteroidota</taxon>
        <taxon>Bacteroidia</taxon>
        <taxon>Marinilabiliales</taxon>
        <taxon>Prolixibacteraceae</taxon>
        <taxon>Tangfeifania</taxon>
    </lineage>
</organism>
<gene>
    <name evidence="2" type="ORF">SAMN05444280_105112</name>
</gene>
<evidence type="ECO:0000256" key="1">
    <source>
        <dbReference type="SAM" id="MobiDB-lite"/>
    </source>
</evidence>
<reference evidence="2 3" key="1">
    <citation type="submission" date="2016-11" db="EMBL/GenBank/DDBJ databases">
        <authorList>
            <person name="Jaros S."/>
            <person name="Januszkiewicz K."/>
            <person name="Wedrychowicz H."/>
        </authorList>
    </citation>
    <scope>NUCLEOTIDE SEQUENCE [LARGE SCALE GENOMIC DNA]</scope>
    <source>
        <strain evidence="2 3">DSM 27063</strain>
    </source>
</reference>
<dbReference type="RefSeq" id="WP_073166392.1">
    <property type="nucleotide sequence ID" value="NZ_FQZE01000005.1"/>
</dbReference>